<comment type="similarity">
    <text evidence="7">Belongs to the mitochondrial carrier (TC 2.A.29) family.</text>
</comment>
<gene>
    <name evidence="8" type="ORF">RJT34_32555</name>
</gene>
<dbReference type="Proteomes" id="UP001359559">
    <property type="component" value="Unassembled WGS sequence"/>
</dbReference>
<evidence type="ECO:0000256" key="1">
    <source>
        <dbReference type="ARBA" id="ARBA00004141"/>
    </source>
</evidence>
<evidence type="ECO:0000256" key="4">
    <source>
        <dbReference type="ARBA" id="ARBA00022737"/>
    </source>
</evidence>
<dbReference type="SUPFAM" id="SSF103506">
    <property type="entry name" value="Mitochondrial carrier"/>
    <property type="match status" value="1"/>
</dbReference>
<accession>A0AAN9I9M0</accession>
<keyword evidence="9" id="KW-1185">Reference proteome</keyword>
<dbReference type="GO" id="GO:0055085">
    <property type="term" value="P:transmembrane transport"/>
    <property type="evidence" value="ECO:0007669"/>
    <property type="project" value="InterPro"/>
</dbReference>
<evidence type="ECO:0000256" key="6">
    <source>
        <dbReference type="PROSITE-ProRule" id="PRU00282"/>
    </source>
</evidence>
<feature type="repeat" description="Solcar" evidence="6">
    <location>
        <begin position="125"/>
        <end position="208"/>
    </location>
</feature>
<keyword evidence="2 7" id="KW-0813">Transport</keyword>
<evidence type="ECO:0000313" key="9">
    <source>
        <dbReference type="Proteomes" id="UP001359559"/>
    </source>
</evidence>
<organism evidence="8 9">
    <name type="scientific">Clitoria ternatea</name>
    <name type="common">Butterfly pea</name>
    <dbReference type="NCBI Taxonomy" id="43366"/>
    <lineage>
        <taxon>Eukaryota</taxon>
        <taxon>Viridiplantae</taxon>
        <taxon>Streptophyta</taxon>
        <taxon>Embryophyta</taxon>
        <taxon>Tracheophyta</taxon>
        <taxon>Spermatophyta</taxon>
        <taxon>Magnoliopsida</taxon>
        <taxon>eudicotyledons</taxon>
        <taxon>Gunneridae</taxon>
        <taxon>Pentapetalae</taxon>
        <taxon>rosids</taxon>
        <taxon>fabids</taxon>
        <taxon>Fabales</taxon>
        <taxon>Fabaceae</taxon>
        <taxon>Papilionoideae</taxon>
        <taxon>50 kb inversion clade</taxon>
        <taxon>NPAAA clade</taxon>
        <taxon>indigoferoid/millettioid clade</taxon>
        <taxon>Phaseoleae</taxon>
        <taxon>Clitoria</taxon>
    </lineage>
</organism>
<dbReference type="PANTHER" id="PTHR24089">
    <property type="entry name" value="SOLUTE CARRIER FAMILY 25"/>
    <property type="match status" value="1"/>
</dbReference>
<evidence type="ECO:0000256" key="7">
    <source>
        <dbReference type="RuleBase" id="RU000488"/>
    </source>
</evidence>
<evidence type="ECO:0000256" key="5">
    <source>
        <dbReference type="ARBA" id="ARBA00023136"/>
    </source>
</evidence>
<dbReference type="Pfam" id="PF00153">
    <property type="entry name" value="Mito_carr"/>
    <property type="match status" value="3"/>
</dbReference>
<proteinExistence type="inferred from homology"/>
<comment type="caution">
    <text evidence="8">The sequence shown here is derived from an EMBL/GenBank/DDBJ whole genome shotgun (WGS) entry which is preliminary data.</text>
</comment>
<comment type="subcellular location">
    <subcellularLocation>
        <location evidence="1">Membrane</location>
        <topology evidence="1">Multi-pass membrane protein</topology>
    </subcellularLocation>
</comment>
<keyword evidence="3 6" id="KW-0812">Transmembrane</keyword>
<evidence type="ECO:0000256" key="2">
    <source>
        <dbReference type="ARBA" id="ARBA00022448"/>
    </source>
</evidence>
<protein>
    <submittedName>
        <fullName evidence="8">Uncharacterized protein</fullName>
    </submittedName>
</protein>
<dbReference type="InterPro" id="IPR018108">
    <property type="entry name" value="MCP_transmembrane"/>
</dbReference>
<dbReference type="AlphaFoldDB" id="A0AAN9I9M0"/>
<dbReference type="PROSITE" id="PS50920">
    <property type="entry name" value="SOLCAR"/>
    <property type="match status" value="3"/>
</dbReference>
<keyword evidence="5 6" id="KW-0472">Membrane</keyword>
<dbReference type="GO" id="GO:0016020">
    <property type="term" value="C:membrane"/>
    <property type="evidence" value="ECO:0007669"/>
    <property type="project" value="UniProtKB-SubCell"/>
</dbReference>
<dbReference type="InterPro" id="IPR002067">
    <property type="entry name" value="MCP"/>
</dbReference>
<feature type="repeat" description="Solcar" evidence="6">
    <location>
        <begin position="313"/>
        <end position="400"/>
    </location>
</feature>
<feature type="repeat" description="Solcar" evidence="6">
    <location>
        <begin position="219"/>
        <end position="303"/>
    </location>
</feature>
<reference evidence="8 9" key="1">
    <citation type="submission" date="2024-01" db="EMBL/GenBank/DDBJ databases">
        <title>The genomes of 5 underutilized Papilionoideae crops provide insights into root nodulation and disease resistance.</title>
        <authorList>
            <person name="Yuan L."/>
        </authorList>
    </citation>
    <scope>NUCLEOTIDE SEQUENCE [LARGE SCALE GENOMIC DNA]</scope>
    <source>
        <strain evidence="8">LY-2023</strain>
        <tissue evidence="8">Leaf</tissue>
    </source>
</reference>
<dbReference type="InterPro" id="IPR023395">
    <property type="entry name" value="MCP_dom_sf"/>
</dbReference>
<dbReference type="EMBL" id="JAYKXN010000008">
    <property type="protein sequence ID" value="KAK7264941.1"/>
    <property type="molecule type" value="Genomic_DNA"/>
</dbReference>
<keyword evidence="4" id="KW-0677">Repeat</keyword>
<sequence>MLQVQGGAESGNKDVVICSSGIKCEWSSIKGNAHPTGLFASVGQAGFGFGIPPNPPTAAATRDTGTKLPSVTSSMKYALVPEASFRTAGCQGLLSGEAFEVEEDDELGMKEKKMKGFKLKFKIGNHSLRRLISGAIAGAVSRTAVAPLETIRTHLMVGSCGHNTVQVFQSIMETDGWKGLFRGNFVNIIRVAPSKAIELFAYDTVKKQLSPKPGEQPKIPIPPSSIAGAVAGVSSTLCTYPLELLKTRLTVQRGVYKNLLDAFVRIVKEEGPAELYRGLTPSLIGVIPYAATNYLAYDTLRKAYKKAFNKEEIGNVMTLLIGSAAGALSSGATFPLEVARKHMQAGALNGRQYSNMLHALISILEKEGFAGLYRGLGPSCLKLVPAAGISFMCYEACKRILVENEENNN</sequence>
<dbReference type="Gene3D" id="1.50.40.10">
    <property type="entry name" value="Mitochondrial carrier domain"/>
    <property type="match status" value="1"/>
</dbReference>
<evidence type="ECO:0000313" key="8">
    <source>
        <dbReference type="EMBL" id="KAK7264941.1"/>
    </source>
</evidence>
<evidence type="ECO:0000256" key="3">
    <source>
        <dbReference type="ARBA" id="ARBA00022692"/>
    </source>
</evidence>
<name>A0AAN9I9M0_CLITE</name>
<dbReference type="PRINTS" id="PR00926">
    <property type="entry name" value="MITOCARRIER"/>
</dbReference>